<evidence type="ECO:0000313" key="2">
    <source>
        <dbReference type="Proteomes" id="UP000798662"/>
    </source>
</evidence>
<name>A0ACC3BV47_PYRYE</name>
<gene>
    <name evidence="1" type="ORF">I4F81_004355</name>
</gene>
<keyword evidence="2" id="KW-1185">Reference proteome</keyword>
<evidence type="ECO:0000313" key="1">
    <source>
        <dbReference type="EMBL" id="KAK1861775.1"/>
    </source>
</evidence>
<comment type="caution">
    <text evidence="1">The sequence shown here is derived from an EMBL/GenBank/DDBJ whole genome shotgun (WGS) entry which is preliminary data.</text>
</comment>
<organism evidence="1 2">
    <name type="scientific">Pyropia yezoensis</name>
    <name type="common">Susabi-nori</name>
    <name type="synonym">Porphyra yezoensis</name>
    <dbReference type="NCBI Taxonomy" id="2788"/>
    <lineage>
        <taxon>Eukaryota</taxon>
        <taxon>Rhodophyta</taxon>
        <taxon>Bangiophyceae</taxon>
        <taxon>Bangiales</taxon>
        <taxon>Bangiaceae</taxon>
        <taxon>Pyropia</taxon>
    </lineage>
</organism>
<reference evidence="1" key="1">
    <citation type="submission" date="2019-11" db="EMBL/GenBank/DDBJ databases">
        <title>Nori genome reveals adaptations in red seaweeds to the harsh intertidal environment.</title>
        <authorList>
            <person name="Wang D."/>
            <person name="Mao Y."/>
        </authorList>
    </citation>
    <scope>NUCLEOTIDE SEQUENCE</scope>
    <source>
        <tissue evidence="1">Gametophyte</tissue>
    </source>
</reference>
<proteinExistence type="predicted"/>
<sequence>MSAAAVGAFHKRLSQLCSSFTGGATFRGADVLLVVTGAVGEEEDAGYLKSYATFTWLLSVSQDVSEMALVVTLKGVTFVTTSAGAAALGGLLGSDNPDAAAHPHPPVVVRVPGAPKKGASSGSSTAAAEGSAAAATVLKGVLKDALAAVGKPAVAAGDAVAAAAAAKDAATGTADHRVVGLLTSEVKVHDGVFAKAAFAAVAGEATANAAEGLAMLLAVKDSMEQARLRKAARVTTAVFRLKVTPVLEDTLDKDKPLRHNAFADQIEGAILEPSSVRLPPGIRKENIDACYAPIVQSGGVYNLLPSAQSDNRKLAANCIIVSLGSRYAGYCANASRTFLVDFSADQRRNYETLLAAQEAVLAALTPGKMLKDAYAAAVGVLAKEGRELEARLGKNVGFGMGVEFRESALLLNARNEHVVRPGMVFNVSVGLSGLKDADKGTYALLVADTVVVPEGGPPSSSTPESILTSGIRKNFSDISYSLDPEEDEAAPGAALEEVKRRRHQAELEERLLKAGKARLAGAKSGDDSSDGEAGGRGGRSKKKGKTMDEFRAYTDSAAYPTALKPRQVFVDMARECVFVPISGVPVPFHVATIKNASKSDEGSHTYLRINFHLPSTAGTGGIGGAAVSASAASVPSFPVSNGEFVKELSFRSSNSVNLNDALRKIKELRKRVTVRETEAKEKESLVQQAALVVDRTSRVPTLSDVSLRPHLATGKANTGALEAHVNGFRYRSLRSGNVDVLYSNISNAFFQEADKEVIVCIHFHLRNAILVKGKKTKDVQVYTEVMESAVKLDDKRRRAFDHDELEEEQREREMKNRMNKAFLRFTRDAEERCAPLEFDMPYRDLGFTGAPRNESVLLMPTVSCIVDLIAWPPFVLNLEDVEVAHFERVSFQLRNFDLVFVFKDFETAPAKGSPPSWTRISTIPMTDLIGLKRYLDEQQIKFYEGSANINWDVTLKTIRADLEGFYSDGGYSDSEASDASGSEASGGRRKKGAAASNGRSGRASGTPARGRGSAAARTSAAGGAGAKGGSRAKSSRGKGGGGGSKSGRMKLSADDVRRELAGSSDEGEGELDSSEEGEDWEVLEERARADDRRKGRGDASDEDKGKDRRRGGKGGSAKAGSTRRESTIRSKPAPRGSGGTKRRR</sequence>
<protein>
    <submittedName>
        <fullName evidence="1">Uncharacterized protein</fullName>
    </submittedName>
</protein>
<dbReference type="EMBL" id="CM020618">
    <property type="protein sequence ID" value="KAK1861775.1"/>
    <property type="molecule type" value="Genomic_DNA"/>
</dbReference>
<accession>A0ACC3BV47</accession>
<dbReference type="Proteomes" id="UP000798662">
    <property type="component" value="Chromosome 1"/>
</dbReference>